<proteinExistence type="predicted"/>
<evidence type="ECO:0000313" key="1">
    <source>
        <dbReference type="EMBL" id="SFU82567.1"/>
    </source>
</evidence>
<dbReference type="EMBL" id="FPBL01000019">
    <property type="protein sequence ID" value="SFU82567.1"/>
    <property type="molecule type" value="Genomic_DNA"/>
</dbReference>
<sequence>MEFINETECEFAGDDANEVWILDSELFPYEDNGISYNTMWDKEQIASPHYYSEWDYKIQLE</sequence>
<gene>
    <name evidence="1" type="ORF">SAMN05216339_11913</name>
</gene>
<reference evidence="1 2" key="1">
    <citation type="submission" date="2016-10" db="EMBL/GenBank/DDBJ databases">
        <authorList>
            <person name="de Groot N.N."/>
        </authorList>
    </citation>
    <scope>NUCLEOTIDE SEQUENCE [LARGE SCALE GENOMIC DNA]</scope>
    <source>
        <strain evidence="1 2">Nm24</strain>
    </source>
</reference>
<dbReference type="Proteomes" id="UP000183926">
    <property type="component" value="Unassembled WGS sequence"/>
</dbReference>
<evidence type="ECO:0000313" key="2">
    <source>
        <dbReference type="Proteomes" id="UP000183926"/>
    </source>
</evidence>
<protein>
    <submittedName>
        <fullName evidence="1">Uncharacterized protein</fullName>
    </submittedName>
</protein>
<organism evidence="1 2">
    <name type="scientific">Nitrosomonas eutropha</name>
    <dbReference type="NCBI Taxonomy" id="916"/>
    <lineage>
        <taxon>Bacteria</taxon>
        <taxon>Pseudomonadati</taxon>
        <taxon>Pseudomonadota</taxon>
        <taxon>Betaproteobacteria</taxon>
        <taxon>Nitrosomonadales</taxon>
        <taxon>Nitrosomonadaceae</taxon>
        <taxon>Nitrosomonas</taxon>
    </lineage>
</organism>
<dbReference type="AlphaFoldDB" id="A0A1I7JBI2"/>
<name>A0A1I7JBI2_9PROT</name>
<accession>A0A1I7JBI2</accession>